<gene>
    <name evidence="2" type="ORF">HBN54_004233</name>
</gene>
<evidence type="ECO:0000313" key="3">
    <source>
        <dbReference type="Proteomes" id="UP000717634"/>
    </source>
</evidence>
<dbReference type="Proteomes" id="UP000717634">
    <property type="component" value="Unassembled WGS sequence"/>
</dbReference>
<comment type="caution">
    <text evidence="2">The sequence shown here is derived from an EMBL/GenBank/DDBJ whole genome shotgun (WGS) entry which is preliminary data.</text>
</comment>
<keyword evidence="3" id="KW-1185">Reference proteome</keyword>
<dbReference type="EMBL" id="JAAVTK010000019">
    <property type="protein sequence ID" value="NKI91613.1"/>
    <property type="molecule type" value="Genomic_DNA"/>
</dbReference>
<organism evidence="2 3">
    <name type="scientific">Hymenobacter artigasi</name>
    <dbReference type="NCBI Taxonomy" id="2719616"/>
    <lineage>
        <taxon>Bacteria</taxon>
        <taxon>Pseudomonadati</taxon>
        <taxon>Bacteroidota</taxon>
        <taxon>Cytophagia</taxon>
        <taxon>Cytophagales</taxon>
        <taxon>Hymenobacteraceae</taxon>
        <taxon>Hymenobacter</taxon>
    </lineage>
</organism>
<accession>A0ABX1HQY0</accession>
<dbReference type="RefSeq" id="WP_168675174.1">
    <property type="nucleotide sequence ID" value="NZ_JAAVTK010000019.1"/>
</dbReference>
<feature type="domain" description="Bacterial HORMA" evidence="1">
    <location>
        <begin position="2"/>
        <end position="165"/>
    </location>
</feature>
<dbReference type="InterPro" id="IPR041162">
    <property type="entry name" value="Bact_HORMA_1"/>
</dbReference>
<protein>
    <recommendedName>
        <fullName evidence="1">Bacterial HORMA domain-containing protein</fullName>
    </recommendedName>
</protein>
<name>A0ABX1HQY0_9BACT</name>
<evidence type="ECO:0000313" key="2">
    <source>
        <dbReference type="EMBL" id="NKI91613.1"/>
    </source>
</evidence>
<reference evidence="2 3" key="1">
    <citation type="submission" date="2020-03" db="EMBL/GenBank/DDBJ databases">
        <title>Genomic Encyclopedia of Type Strains, Phase IV (KMG-V): Genome sequencing to study the core and pangenomes of soil and plant-associated prokaryotes.</title>
        <authorList>
            <person name="Whitman W."/>
        </authorList>
    </citation>
    <scope>NUCLEOTIDE SEQUENCE [LARGE SCALE GENOMIC DNA]</scope>
    <source>
        <strain evidence="2 3">1B</strain>
    </source>
</reference>
<dbReference type="Pfam" id="PF18138">
    <property type="entry name" value="bacHORMA_1"/>
    <property type="match status" value="1"/>
</dbReference>
<proteinExistence type="predicted"/>
<sequence>MYTQTQTATYTVVDIQKTFGNFEADLRMIARRTGKLTQEKVEQFCHDVLVMAEGRYLSRVDIILTNALEQVLQAASYAVNEEGSAMSGDRAGSNDWPDIAGSQLTVVVHHNSNWSSLDQTKKQAIHAKQKLSWGSTSLDTTYSHLQRAAAQGYASKGYELNKVNFK</sequence>
<evidence type="ECO:0000259" key="1">
    <source>
        <dbReference type="Pfam" id="PF18138"/>
    </source>
</evidence>